<proteinExistence type="predicted"/>
<name>A0A8S1HX87_9PELO</name>
<feature type="region of interest" description="Disordered" evidence="1">
    <location>
        <begin position="1069"/>
        <end position="1088"/>
    </location>
</feature>
<comment type="caution">
    <text evidence="2">The sequence shown here is derived from an EMBL/GenBank/DDBJ whole genome shotgun (WGS) entry which is preliminary data.</text>
</comment>
<feature type="region of interest" description="Disordered" evidence="1">
    <location>
        <begin position="604"/>
        <end position="638"/>
    </location>
</feature>
<dbReference type="EMBL" id="CAJGYM010000147">
    <property type="protein sequence ID" value="CAD6198985.1"/>
    <property type="molecule type" value="Genomic_DNA"/>
</dbReference>
<dbReference type="OrthoDB" id="5877978at2759"/>
<feature type="compositionally biased region" description="Polar residues" evidence="1">
    <location>
        <begin position="1222"/>
        <end position="1232"/>
    </location>
</feature>
<feature type="compositionally biased region" description="Basic and acidic residues" evidence="1">
    <location>
        <begin position="492"/>
        <end position="504"/>
    </location>
</feature>
<evidence type="ECO:0000313" key="3">
    <source>
        <dbReference type="Proteomes" id="UP000835052"/>
    </source>
</evidence>
<gene>
    <name evidence="2" type="ORF">CAUJ_LOCUS14890</name>
</gene>
<feature type="compositionally biased region" description="Polar residues" evidence="1">
    <location>
        <begin position="604"/>
        <end position="613"/>
    </location>
</feature>
<reference evidence="2" key="1">
    <citation type="submission" date="2020-10" db="EMBL/GenBank/DDBJ databases">
        <authorList>
            <person name="Kikuchi T."/>
        </authorList>
    </citation>
    <scope>NUCLEOTIDE SEQUENCE</scope>
    <source>
        <strain evidence="2">NKZ352</strain>
    </source>
</reference>
<feature type="region of interest" description="Disordered" evidence="1">
    <location>
        <begin position="1222"/>
        <end position="1242"/>
    </location>
</feature>
<keyword evidence="3" id="KW-1185">Reference proteome</keyword>
<evidence type="ECO:0000313" key="2">
    <source>
        <dbReference type="EMBL" id="CAD6198985.1"/>
    </source>
</evidence>
<dbReference type="Proteomes" id="UP000835052">
    <property type="component" value="Unassembled WGS sequence"/>
</dbReference>
<feature type="region of interest" description="Disordered" evidence="1">
    <location>
        <begin position="566"/>
        <end position="588"/>
    </location>
</feature>
<sequence length="1658" mass="186992">MRMCGPVFVQSSQCLELRRMGSLHNERDSLFDRNALSAKCSDGPTRSFDSEPHFLFDKPNATVATTSMRINVPSYDPHILLNPEKCELSSTKLDYIPQLKALLWRSQKEQDHLRYFFYDSNSEPRTEENLQETVYYYDFKPVFYKKKLLSEEDRTIEDLQKIIYNSKLEELRESDSSDEDSFAKTQEDLQTVYYFDLEPNSNVSNEKPCSANKQSREAKTTGHFTRLTFGPTAAPPLTPQFDATRMTTLTVAATASTWLLEALLPSPVELFQEDPVLVLALQVSWMVCMCCRTCCKCCKCAKGKRRDEEEADSDEYTVPGAIHIPVPVYRKGGGGRRGGRSASAPQVHSMPVFPSLVASSSILKSSSSSHRHSMWERSLDVATDVRPLATPPVSFADEPLPWIDSGGDNPTCCREKRKPGFRPLRGSSLPPEIAGGSPWTGTSRSTEPVPSDSSRRLRKRKMEKRSGQSSGGGFFQRWFGGYNSGNNLNQSDVEKEEEKHEHIHTRDIEPQELTKTTMQLSSVYAELTAKHRCQRRHGNVHFVDEFGYGKSVPVESAFAERAHLQYRPRAPQQQHRGPVSRGAPTSSMNQLDEATLDLLRLSTEPTQSNTMSPVATRRVPPPDVSGKLPKAASTSSVNRVVKTKDGGQLRLANVFTWDQEANDERKSRSTRLSPQAEQRNEERSLKIHHIKRKEQEIEYEEHRQKPPVVRTTVEGKLKMEKIVGADLITVDSCVSSAWTVRDTVTNYKIKTTIGKKSIILEEMKEGQSKYKITLIENGETKMEREASLDVPDFMNKKDYLAEVSQRLLQDLKEDGELVTAVTHVEVEVVEDVTNILKTYVIGERADDYLAEEQLRLHYEQTADKTPPELAIQKVERIYVDEFQREDSSLDPEKAEIRLTQDGMHYQGETALSRVKRYETEESMDRTVVRMEPRCAHAFADCDLTRKEDSSTYTVKISVPLVHVISLLLKQTKLRRQQKAQAYELEQEGKRFEQETTLQRTKRYETTDSVEEHHAHAVEIIEQPFERIQEQQITKSSMRFEEHEARGGQYEMEQEGQRLKGETVFKRRGRAIDSESSEELPPPEREATGGQYEMEIEGVSLRGETKFRKSGKRYESESEESQMSWQTGSPTLVELVKKESNSLFEATFETVNSHTPVGFDIKRAVMKKESCSVGCSIMKPASDAEGISKVLPEGNRWKENYSGRELSETYADLTIGLQNQRLQGRNEQSTENNMAGKASEKTSGRFREMKEEQAMMLCGFENSQPSRAEADVTRKEKTTATTSFEAMAAETEHVTVATTIFHSGDALGIEGSSKTANVSQTQASFKELSEEHATNVIFLQKIGGPSQEYAEGRAKDKETRSFSLRTKAASEATANLISTIARSSSYPNEMSLAKTFSAANKHQVELRSWASESHIANSTMMLNRSSKQESASKLLKHSHRQASEAFIAEYGNVAENCAVLLKNTGGVHDGATSTLAEAVTGGSYSISSPHVAPSATTKSHQELDARLFTCTANKRFNLTNYRTLIPPSGNARITFGCPQTGSAASFHLSNLSEHSAYNDESFNQDLRVRRKDAKSEITIYILYKKVYGNFAQATLGLAMSQSRRSEAYEYSRKEEYRYEEDWISRRTMLEQECYSNVYIELGDEMEIMCAIGQSVMVVG</sequence>
<feature type="compositionally biased region" description="Basic and acidic residues" evidence="1">
    <location>
        <begin position="1106"/>
        <end position="1115"/>
    </location>
</feature>
<protein>
    <submittedName>
        <fullName evidence="2">Uncharacterized protein</fullName>
    </submittedName>
</protein>
<accession>A0A8S1HX87</accession>
<feature type="region of interest" description="Disordered" evidence="1">
    <location>
        <begin position="399"/>
        <end position="476"/>
    </location>
</feature>
<feature type="region of interest" description="Disordered" evidence="1">
    <location>
        <begin position="485"/>
        <end position="504"/>
    </location>
</feature>
<feature type="compositionally biased region" description="Polar residues" evidence="1">
    <location>
        <begin position="439"/>
        <end position="452"/>
    </location>
</feature>
<organism evidence="2 3">
    <name type="scientific">Caenorhabditis auriculariae</name>
    <dbReference type="NCBI Taxonomy" id="2777116"/>
    <lineage>
        <taxon>Eukaryota</taxon>
        <taxon>Metazoa</taxon>
        <taxon>Ecdysozoa</taxon>
        <taxon>Nematoda</taxon>
        <taxon>Chromadorea</taxon>
        <taxon>Rhabditida</taxon>
        <taxon>Rhabditina</taxon>
        <taxon>Rhabditomorpha</taxon>
        <taxon>Rhabditoidea</taxon>
        <taxon>Rhabditidae</taxon>
        <taxon>Peloderinae</taxon>
        <taxon>Caenorhabditis</taxon>
    </lineage>
</organism>
<feature type="region of interest" description="Disordered" evidence="1">
    <location>
        <begin position="1106"/>
        <end position="1126"/>
    </location>
</feature>
<evidence type="ECO:0000256" key="1">
    <source>
        <dbReference type="SAM" id="MobiDB-lite"/>
    </source>
</evidence>
<feature type="region of interest" description="Disordered" evidence="1">
    <location>
        <begin position="660"/>
        <end position="688"/>
    </location>
</feature>